<gene>
    <name evidence="1" type="ORF">M472_17910</name>
</gene>
<evidence type="ECO:0008006" key="3">
    <source>
        <dbReference type="Google" id="ProtNLM"/>
    </source>
</evidence>
<dbReference type="STRING" id="1346330.M472_17910"/>
<accession>U2HZE9</accession>
<dbReference type="Gene3D" id="3.40.50.2000">
    <property type="entry name" value="Glycogen Phosphorylase B"/>
    <property type="match status" value="1"/>
</dbReference>
<dbReference type="RefSeq" id="WP_021068733.1">
    <property type="nucleotide sequence ID" value="NZ_ATDL01000004.1"/>
</dbReference>
<dbReference type="PATRIC" id="fig|1346330.5.peg.539"/>
<evidence type="ECO:0000313" key="1">
    <source>
        <dbReference type="EMBL" id="ERJ60635.1"/>
    </source>
</evidence>
<protein>
    <recommendedName>
        <fullName evidence="3">Glycosyltransferase subfamily 4-like N-terminal domain-containing protein</fullName>
    </recommendedName>
</protein>
<dbReference type="PANTHER" id="PTHR12526">
    <property type="entry name" value="GLYCOSYLTRANSFERASE"/>
    <property type="match status" value="1"/>
</dbReference>
<comment type="caution">
    <text evidence="1">The sequence shown here is derived from an EMBL/GenBank/DDBJ whole genome shotgun (WGS) entry which is preliminary data.</text>
</comment>
<name>U2HZE9_9SPHI</name>
<keyword evidence="2" id="KW-1185">Reference proteome</keyword>
<dbReference type="Proteomes" id="UP000016584">
    <property type="component" value="Unassembled WGS sequence"/>
</dbReference>
<dbReference type="AlphaFoldDB" id="U2HZE9"/>
<organism evidence="1 2">
    <name type="scientific">Sphingobacterium paucimobilis HER1398</name>
    <dbReference type="NCBI Taxonomy" id="1346330"/>
    <lineage>
        <taxon>Bacteria</taxon>
        <taxon>Pseudomonadati</taxon>
        <taxon>Bacteroidota</taxon>
        <taxon>Sphingobacteriia</taxon>
        <taxon>Sphingobacteriales</taxon>
        <taxon>Sphingobacteriaceae</taxon>
        <taxon>Sphingobacterium</taxon>
    </lineage>
</organism>
<evidence type="ECO:0000313" key="2">
    <source>
        <dbReference type="Proteomes" id="UP000016584"/>
    </source>
</evidence>
<dbReference type="Pfam" id="PF13692">
    <property type="entry name" value="Glyco_trans_1_4"/>
    <property type="match status" value="1"/>
</dbReference>
<dbReference type="eggNOG" id="COG0438">
    <property type="taxonomic scope" value="Bacteria"/>
</dbReference>
<reference evidence="1 2" key="1">
    <citation type="journal article" date="2013" name="Genome Announc.">
        <title>The Draft Genome Sequence of Sphingomonas paucimobilis Strain HER1398 (Proteobacteria), Host to the Giant PAU Phage, Indicates That It Is a Member of the Genus Sphingobacterium (Bacteroidetes).</title>
        <authorList>
            <person name="White R.A.III."/>
            <person name="Suttle C.A."/>
        </authorList>
    </citation>
    <scope>NUCLEOTIDE SEQUENCE [LARGE SCALE GENOMIC DNA]</scope>
    <source>
        <strain evidence="1 2">HER1398</strain>
    </source>
</reference>
<dbReference type="EMBL" id="ATDL01000004">
    <property type="protein sequence ID" value="ERJ60635.1"/>
    <property type="molecule type" value="Genomic_DNA"/>
</dbReference>
<sequence>MKKRIMYFMAENPLRSKAGNLSRCHQMLRYFEDNSEFLEVDLVSVWGWKESDRRQFELMYPNISLIVEDIRMSKANRISYFFEDKLPRKIAELRKNNELDHTTSYFRKKIQEVIKGRRYDIVVVSYVIWGAIIQNIDAEYRPYCIIDTHDFMTLQYSIVKRNLGERAFIGREFENEIRTLSLFDEIWTYSIEEKYLFEQFTAKKVIWMPISYQNRVDNGGQEARYDLLYVASDNLHNIRSINWFIQNVMPLLSCVKLHVVGAISSHVEETSNVIKYGLVEDIDDFYKHSKVVICPMLSGTGIKIKVLEALSYGLPVVCHQRGVDGLVNKRQNGCLVVNDEKQFAEAISVLLEDKELYANLSQKAIDYIHENHHVKIEKAILDGVFLRDLK</sequence>
<proteinExistence type="predicted"/>
<dbReference type="SUPFAM" id="SSF53756">
    <property type="entry name" value="UDP-Glycosyltransferase/glycogen phosphorylase"/>
    <property type="match status" value="1"/>
</dbReference>